<dbReference type="CDD" id="cd08893">
    <property type="entry name" value="SRPBCC_CalC_Aha1-like_GntR-HTH"/>
    <property type="match status" value="1"/>
</dbReference>
<protein>
    <submittedName>
        <fullName evidence="3">SRPBCC domain-containing protein</fullName>
    </submittedName>
</protein>
<dbReference type="Gene3D" id="1.10.10.10">
    <property type="entry name" value="Winged helix-like DNA-binding domain superfamily/Winged helix DNA-binding domain"/>
    <property type="match status" value="1"/>
</dbReference>
<gene>
    <name evidence="3" type="ORF">GCM10017559_17780</name>
</gene>
<dbReference type="SUPFAM" id="SSF46785">
    <property type="entry name" value="Winged helix' DNA-binding domain"/>
    <property type="match status" value="1"/>
</dbReference>
<feature type="domain" description="HTH arsR-type" evidence="2">
    <location>
        <begin position="7"/>
        <end position="102"/>
    </location>
</feature>
<dbReference type="CDD" id="cd00090">
    <property type="entry name" value="HTH_ARSR"/>
    <property type="match status" value="1"/>
</dbReference>
<evidence type="ECO:0000259" key="2">
    <source>
        <dbReference type="PROSITE" id="PS50987"/>
    </source>
</evidence>
<dbReference type="Pfam" id="PF12840">
    <property type="entry name" value="HTH_20"/>
    <property type="match status" value="1"/>
</dbReference>
<proteinExistence type="inferred from homology"/>
<dbReference type="InterPro" id="IPR023393">
    <property type="entry name" value="START-like_dom_sf"/>
</dbReference>
<dbReference type="InterPro" id="IPR013538">
    <property type="entry name" value="ASHA1/2-like_C"/>
</dbReference>
<dbReference type="PANTHER" id="PTHR38600">
    <property type="entry name" value="TRANSCRIPTIONAL REGULATORY PROTEIN"/>
    <property type="match status" value="1"/>
</dbReference>
<keyword evidence="4" id="KW-1185">Reference proteome</keyword>
<evidence type="ECO:0000256" key="1">
    <source>
        <dbReference type="ARBA" id="ARBA00006817"/>
    </source>
</evidence>
<dbReference type="NCBIfam" id="NF033788">
    <property type="entry name" value="HTH_metalloreg"/>
    <property type="match status" value="1"/>
</dbReference>
<dbReference type="PANTHER" id="PTHR38600:SF1">
    <property type="entry name" value="TRANSCRIPTIONAL REGULATORY PROTEIN"/>
    <property type="match status" value="1"/>
</dbReference>
<evidence type="ECO:0000313" key="3">
    <source>
        <dbReference type="EMBL" id="GAA2997620.1"/>
    </source>
</evidence>
<dbReference type="Pfam" id="PF08327">
    <property type="entry name" value="AHSA1"/>
    <property type="match status" value="1"/>
</dbReference>
<comment type="caution">
    <text evidence="3">The sequence shown here is derived from an EMBL/GenBank/DDBJ whole genome shotgun (WGS) entry which is preliminary data.</text>
</comment>
<evidence type="ECO:0000313" key="4">
    <source>
        <dbReference type="Proteomes" id="UP001499930"/>
    </source>
</evidence>
<dbReference type="SMART" id="SM00418">
    <property type="entry name" value="HTH_ARSR"/>
    <property type="match status" value="1"/>
</dbReference>
<dbReference type="InterPro" id="IPR001845">
    <property type="entry name" value="HTH_ArsR_DNA-bd_dom"/>
</dbReference>
<dbReference type="EMBL" id="BAAAWD010000006">
    <property type="protein sequence ID" value="GAA2997620.1"/>
    <property type="molecule type" value="Genomic_DNA"/>
</dbReference>
<comment type="similarity">
    <text evidence="1">Belongs to the AHA1 family.</text>
</comment>
<dbReference type="SUPFAM" id="SSF55961">
    <property type="entry name" value="Bet v1-like"/>
    <property type="match status" value="1"/>
</dbReference>
<dbReference type="InterPro" id="IPR036390">
    <property type="entry name" value="WH_DNA-bd_sf"/>
</dbReference>
<organism evidence="3 4">
    <name type="scientific">Streptosporangium longisporum</name>
    <dbReference type="NCBI Taxonomy" id="46187"/>
    <lineage>
        <taxon>Bacteria</taxon>
        <taxon>Bacillati</taxon>
        <taxon>Actinomycetota</taxon>
        <taxon>Actinomycetes</taxon>
        <taxon>Streptosporangiales</taxon>
        <taxon>Streptosporangiaceae</taxon>
        <taxon>Streptosporangium</taxon>
    </lineage>
</organism>
<reference evidence="3 4" key="1">
    <citation type="journal article" date="2019" name="Int. J. Syst. Evol. Microbiol.">
        <title>The Global Catalogue of Microorganisms (GCM) 10K type strain sequencing project: providing services to taxonomists for standard genome sequencing and annotation.</title>
        <authorList>
            <consortium name="The Broad Institute Genomics Platform"/>
            <consortium name="The Broad Institute Genome Sequencing Center for Infectious Disease"/>
            <person name="Wu L."/>
            <person name="Ma J."/>
        </authorList>
    </citation>
    <scope>NUCLEOTIDE SEQUENCE [LARGE SCALE GENOMIC DNA]</scope>
    <source>
        <strain evidence="3 4">JCM 3106</strain>
    </source>
</reference>
<dbReference type="InterPro" id="IPR036388">
    <property type="entry name" value="WH-like_DNA-bd_sf"/>
</dbReference>
<dbReference type="InterPro" id="IPR011991">
    <property type="entry name" value="ArsR-like_HTH"/>
</dbReference>
<dbReference type="PROSITE" id="PS50987">
    <property type="entry name" value="HTH_ARSR_2"/>
    <property type="match status" value="1"/>
</dbReference>
<dbReference type="Gene3D" id="3.30.530.20">
    <property type="match status" value="1"/>
</dbReference>
<accession>A0ABN3XUH0</accession>
<sequence>MQANACIILRVAADTDKVFKALADQTRRYLLDRLHEHNGQTLSELCEHLDMARQSVTQHVALLEAANLVSTVRRGREKLHYLNPVPLHEIQERWIDKFERPRLRALSALKRRAEEHDMSDTLTTGTPTFVYVTYIQSTPEKVWHALTDADLTAEYWGHSNVSDWQAGSTWQHVRTDGSGVADVTGTVVETVPPKRLVITFGEPSQVTFEIEPYGEIVRLTVTHENLATRDDYDQISLGWPAVMANLKSLLETGHVLPQAPWEMHAECRAEQMAKNDRQGS</sequence>
<dbReference type="Proteomes" id="UP001499930">
    <property type="component" value="Unassembled WGS sequence"/>
</dbReference>
<name>A0ABN3XUH0_9ACTN</name>